<dbReference type="EMBL" id="AZMM01015421">
    <property type="protein sequence ID" value="ETJ30057.1"/>
    <property type="molecule type" value="Genomic_DNA"/>
</dbReference>
<sequence length="97" mass="11067">SSDLDNGGRSLYFEHLFPGEDGYSRSESLWLVRGGVLRLDEGHRLAALWQALPEELRLSPHRYLATNSPQGPWWLLGWCERVPEADEVLPAPLPPYR</sequence>
<organism evidence="1">
    <name type="scientific">human gut metagenome</name>
    <dbReference type="NCBI Taxonomy" id="408170"/>
    <lineage>
        <taxon>unclassified sequences</taxon>
        <taxon>metagenomes</taxon>
        <taxon>organismal metagenomes</taxon>
    </lineage>
</organism>
<reference evidence="1" key="1">
    <citation type="submission" date="2013-12" db="EMBL/GenBank/DDBJ databases">
        <title>A Varibaculum cambriense genome reconstructed from a premature infant gut community with otherwise low bacterial novelty that shifts toward anaerobic metabolism during the third week of life.</title>
        <authorList>
            <person name="Brown C.T."/>
            <person name="Sharon I."/>
            <person name="Thomas B.C."/>
            <person name="Castelle C.J."/>
            <person name="Morowitz M.J."/>
            <person name="Banfield J.F."/>
        </authorList>
    </citation>
    <scope>NUCLEOTIDE SEQUENCE</scope>
</reference>
<accession>W1XIE9</accession>
<comment type="caution">
    <text evidence="1">The sequence shown here is derived from an EMBL/GenBank/DDBJ whole genome shotgun (WGS) entry which is preliminary data.</text>
</comment>
<protein>
    <submittedName>
        <fullName evidence="1">YD repeat protein</fullName>
    </submittedName>
</protein>
<feature type="non-terminal residue" evidence="1">
    <location>
        <position position="1"/>
    </location>
</feature>
<name>W1XIE9_9ZZZZ</name>
<feature type="non-terminal residue" evidence="1">
    <location>
        <position position="97"/>
    </location>
</feature>
<dbReference type="AlphaFoldDB" id="W1XIE9"/>
<proteinExistence type="predicted"/>
<evidence type="ECO:0000313" key="1">
    <source>
        <dbReference type="EMBL" id="ETJ30057.1"/>
    </source>
</evidence>
<gene>
    <name evidence="1" type="ORF">Q604_UNBC15421G0001</name>
</gene>